<dbReference type="InParanoid" id="A0A286URB9"/>
<dbReference type="Pfam" id="PF00995">
    <property type="entry name" value="Sec1"/>
    <property type="match status" value="1"/>
</dbReference>
<feature type="region of interest" description="Disordered" evidence="16">
    <location>
        <begin position="653"/>
        <end position="709"/>
    </location>
</feature>
<dbReference type="Pfam" id="PF04690">
    <property type="entry name" value="YABBY"/>
    <property type="match status" value="1"/>
</dbReference>
<dbReference type="PANTHER" id="PTHR14226">
    <property type="entry name" value="NEUROPATHY TARGET ESTERASE/SWISS CHEESE D.MELANOGASTER"/>
    <property type="match status" value="1"/>
</dbReference>
<dbReference type="PANTHER" id="PTHR14226:SF29">
    <property type="entry name" value="NEUROPATHY TARGET ESTERASE SWS"/>
    <property type="match status" value="1"/>
</dbReference>
<dbReference type="SUPFAM" id="SSF51206">
    <property type="entry name" value="cAMP-binding domain-like"/>
    <property type="match status" value="3"/>
</dbReference>
<proteinExistence type="inferred from homology"/>
<feature type="transmembrane region" description="Helical" evidence="15">
    <location>
        <begin position="63"/>
        <end position="81"/>
    </location>
</feature>
<dbReference type="FunCoup" id="A0A286URB9">
    <property type="interactions" value="134"/>
</dbReference>
<keyword evidence="13 15" id="KW-0472">Membrane</keyword>
<evidence type="ECO:0000256" key="6">
    <source>
        <dbReference type="ARBA" id="ARBA00022692"/>
    </source>
</evidence>
<feature type="region of interest" description="Disordered" evidence="16">
    <location>
        <begin position="228"/>
        <end position="317"/>
    </location>
</feature>
<dbReference type="InterPro" id="IPR027482">
    <property type="entry name" value="Sec1-like_dom2"/>
</dbReference>
<dbReference type="PROSITE" id="PS01237">
    <property type="entry name" value="UPF0028"/>
    <property type="match status" value="1"/>
</dbReference>
<sequence>MDAPLESQELTPTHPVLSLVAAVFWVLLWLLSWAKSLIAFATISVPRFIYAVLSYSLTFTLNFWSFVIIFVASAVALNYFIRFRYLNVYTTLKEPPLKKTDAKELHPDVNTTETHLNFHNYLDDFLEAVRIFGFLEKPVFHELARHLQTRRLIAGDSISLDQDKNFYCVVDGLVQVYTKTSDTYNDEGAWEEGSANGYQLLNEVGSGGTLSSMFTILSLFTEDVRMSWQDEESTDEEETRERERPRTTRTRRSNSDVSAIDLADGQQAPRSPSARSHTRRAASISSTGSTVHGDDATISTPHEYRTGRRRESERAPGHGAVALAVEDATLAVIPAEAFRRLVKQYPKSSAHIVQVILTRFSRVTIHAAHKYLGLTTEVLRTEKAINDIACHPLPARFYEGGGLQYLRHMFDKQTGEDSPPNEQQYFTHDRRYSTSENAPRFTDEPMNMESPSTQAQSQTLANPQKEAISLSRLHSSRHLAQAGDLHTSAGLSDASKSLHRSLSTFTSGLRLSKSLSLDGSDALVNDDFDLRDEVMSCIAKSIGLHQPPLSSTDSTAASPLFTASASNTGDRDTGFNSFGSLSLLETGDDASSVTGSSALGSSSHNLSALDNEVEILYFTAGSTLARADEHHPGLFYVIDGILDISLPLDEHKVEKTSTSEKEETSQMHTSPSTSSSSPLNGKPQPVRRESVSGGERSHPTSPGRKSRHLFTVKPGGIAGYMASLCNVPSTVDITAKMDTYVGFLPYSALERLLEKQPIVLLTLAKRLISLLSPLVLHIDASLDWMQVAGGKVLWRPGDPSDSFYIVINGRLRAIDDKEEGKVRLLGEYGQGDPVGELDVITRTPRRNTVHAIRDTELVRMPLTLFNAISARNPQATAQLLRVIASRVRDEFDMSPTGHSTTQSPELGWNNLNLKTVAVMPVGRHIPIETVARKLQGALEAIGAPTAYLNQASIGRGLGRHAFTRMGKLKVAGWLADQEQRYRTVLYVVDSPVNSTWTQTCIRQADCVIVVGGGEDSSPGEYERMLMSVKTTARKELVLLHPDRSVVPGSTREWLKIRPWISRHFHVELPGISFPTVKPILKDPDPAAVAAFKNLKDKVQNELQKYRGGRDSPRPQRPAQMSDFARLARRICGKSVGLVLGGGGARGISHLGIIQAMEEAGIPIDHIGGTSIGAFVGGLYAREGDLLSSALRVKQFCSRMGNIWRLLSDITYPIVAYTTGHEFNRAIYKSFYDLHIEDTWLPFFCNTANILTSQMEIHDSGYAWRYIRASMTLVGLLPPLCDNGNMLVDGGYMDNLPVTSMLAMGASVVFASDVASIDDNSPRNFGDTVSGFWLLLNRWNPFSNSRKIPPITEIQSRLAYASSIKTLEEAKAARGCFYLQMPVQEYGTMQFGKYDEIRDKGYQAASDRLRKWEDEGKLSAVLESLAESTEFYFFVYGHPNSKLWLADRGSRQAWHVRVRTRCVLSLHALFLMADTESTQAVTETEDDSVIDLSLLKELGKNALVNALNSVNGVKTLVLDPTIAGPLGLLTEVSLLKHHGVDKMFWLEAGPLSSSTTNIIYLTRPKIKWVKIIAEQIKSHIRDNQKHTYTLFLVPRTSTLVSRLLEEEGVLGEVTIAAFNLQFIPIADDVLSLERDASFKEIWADGDETIVYDSAQALVTLQKLYGLFPRIIGKGNCAGRLAGLLSRQTEQESSAASSENLQKPSDKVDSLIVLDRRVDMVTPMLTQLTYQGLVDEMLGIKNSHVELPASLLTPPNPQGNSPNPSNTNNPSATILAKDTKKKYHLNAKTDPLFGELRDLNFSSVGKTLNKNARRLEEDYKSRHQAKTVAQLRDFVGKLSGLQVDHQSLRIHTGLSEMLVPMTRTDLFNKALEIQQNLLSSYEVSAQVSAIEDLIAQGESIQMVLRLLCLASLVTGGIKSKVYEGLKREILQSYGYENLPLLLSLSSTGLILPNPLPNSASLSAVKFPYTSLRKSLRLVTEDEPTDVDEPEDISYVYSGYSPLSVRLVQCVVQKGGVLGMSASGDNTDTSKKGKGSTSLGINKARAHPILGWKGFEDILESLPGETIDMTQSGQFINQVEGSLGPSGLPTERTSTSIVFFLGGCTYTEIAALRWVGRQNKGRRIVIATTGIINGTSLINIGYFYSGNCHIYGSPEIVGTGTLTRAKPLYAFGIGRDNMCHMEERGLKKRAFRKSPRSVLSLKPSSPSPFHNLPPSIHPPLLFPEYLNSVFKLHFQDMVKKAVDAEKPAKKTKSSTGTAKKGKVSPYNKFMKTELARLKESDPDMKHAERFKIAATNWAKAKENPKNIK</sequence>
<gene>
    <name evidence="19" type="ORF">PNOK_0206900</name>
</gene>
<evidence type="ECO:0000256" key="16">
    <source>
        <dbReference type="SAM" id="MobiDB-lite"/>
    </source>
</evidence>
<comment type="function">
    <text evidence="15">Intracellular phospholipase B that catalyzes the double deacylation of phosphatidylcholine (PC) to glycerophosphocholine (GroPCho). Plays an important role in membrane lipid homeostasis.</text>
</comment>
<dbReference type="STRING" id="2282107.A0A286URB9"/>
<dbReference type="Gene3D" id="1.25.40.850">
    <property type="match status" value="1"/>
</dbReference>
<evidence type="ECO:0000256" key="1">
    <source>
        <dbReference type="ARBA" id="ARBA00004586"/>
    </source>
</evidence>
<evidence type="ECO:0000256" key="13">
    <source>
        <dbReference type="ARBA" id="ARBA00023136"/>
    </source>
</evidence>
<dbReference type="InterPro" id="IPR043127">
    <property type="entry name" value="Sec-1-like_dom3a"/>
</dbReference>
<comment type="similarity">
    <text evidence="2 15">Belongs to the NTE family.</text>
</comment>
<feature type="compositionally biased region" description="Acidic residues" evidence="16">
    <location>
        <begin position="229"/>
        <end position="238"/>
    </location>
</feature>
<evidence type="ECO:0000313" key="20">
    <source>
        <dbReference type="Proteomes" id="UP000217199"/>
    </source>
</evidence>
<evidence type="ECO:0000256" key="2">
    <source>
        <dbReference type="ARBA" id="ARBA00006636"/>
    </source>
</evidence>
<feature type="compositionally biased region" description="Basic and acidic residues" evidence="16">
    <location>
        <begin position="686"/>
        <end position="698"/>
    </location>
</feature>
<feature type="domain" description="PNPLA" evidence="18">
    <location>
        <begin position="1137"/>
        <end position="1301"/>
    </location>
</feature>
<accession>A0A286URB9</accession>
<dbReference type="Proteomes" id="UP000217199">
    <property type="component" value="Unassembled WGS sequence"/>
</dbReference>
<evidence type="ECO:0000313" key="19">
    <source>
        <dbReference type="EMBL" id="PAV22112.1"/>
    </source>
</evidence>
<dbReference type="SUPFAM" id="SSF47095">
    <property type="entry name" value="HMG-box"/>
    <property type="match status" value="1"/>
</dbReference>
<feature type="compositionally biased region" description="Basic and acidic residues" evidence="16">
    <location>
        <begin position="653"/>
        <end position="665"/>
    </location>
</feature>
<comment type="similarity">
    <text evidence="3">Belongs to the STXBP/unc-18/SEC1 family.</text>
</comment>
<dbReference type="InterPro" id="IPR056775">
    <property type="entry name" value="YABBY_C"/>
</dbReference>
<dbReference type="GO" id="GO:0016042">
    <property type="term" value="P:lipid catabolic process"/>
    <property type="evidence" value="ECO:0007669"/>
    <property type="project" value="UniProtKB-UniRule"/>
</dbReference>
<dbReference type="Pfam" id="PF24179">
    <property type="entry name" value="NTE_Ploop"/>
    <property type="match status" value="1"/>
</dbReference>
<dbReference type="OrthoDB" id="421051at2759"/>
<evidence type="ECO:0000256" key="5">
    <source>
        <dbReference type="ARBA" id="ARBA00018317"/>
    </source>
</evidence>
<keyword evidence="12 14" id="KW-0443">Lipid metabolism</keyword>
<dbReference type="InterPro" id="IPR014710">
    <property type="entry name" value="RmlC-like_jellyroll"/>
</dbReference>
<feature type="active site" description="Nucleophile" evidence="14">
    <location>
        <position position="1170"/>
    </location>
</feature>
<dbReference type="InterPro" id="IPR000595">
    <property type="entry name" value="cNMP-bd_dom"/>
</dbReference>
<evidence type="ECO:0000256" key="9">
    <source>
        <dbReference type="ARBA" id="ARBA00022824"/>
    </source>
</evidence>
<dbReference type="SUPFAM" id="SSF52151">
    <property type="entry name" value="FabD/lysophospholipase-like"/>
    <property type="match status" value="1"/>
</dbReference>
<keyword evidence="6 15" id="KW-0812">Transmembrane</keyword>
<evidence type="ECO:0000256" key="8">
    <source>
        <dbReference type="ARBA" id="ARBA00022801"/>
    </source>
</evidence>
<keyword evidence="9 15" id="KW-0256">Endoplasmic reticulum</keyword>
<name>A0A286URB9_9AGAM</name>
<evidence type="ECO:0000256" key="3">
    <source>
        <dbReference type="ARBA" id="ARBA00009884"/>
    </source>
</evidence>
<dbReference type="FunFam" id="3.40.1090.10:FF:000007">
    <property type="entry name" value="Lysophospholipase NTE1"/>
    <property type="match status" value="1"/>
</dbReference>
<dbReference type="InterPro" id="IPR002641">
    <property type="entry name" value="PNPLA_dom"/>
</dbReference>
<dbReference type="InterPro" id="IPR036045">
    <property type="entry name" value="Sec1-like_sf"/>
</dbReference>
<comment type="subcellular location">
    <subcellularLocation>
        <location evidence="1 15">Endoplasmic reticulum membrane</location>
    </subcellularLocation>
</comment>
<keyword evidence="10 14" id="KW-0442">Lipid degradation</keyword>
<dbReference type="InterPro" id="IPR050301">
    <property type="entry name" value="NTE"/>
</dbReference>
<dbReference type="InterPro" id="IPR036910">
    <property type="entry name" value="HMG_box_dom_sf"/>
</dbReference>
<dbReference type="InterPro" id="IPR018490">
    <property type="entry name" value="cNMP-bd_dom_sf"/>
</dbReference>
<dbReference type="GO" id="GO:0016192">
    <property type="term" value="P:vesicle-mediated transport"/>
    <property type="evidence" value="ECO:0007669"/>
    <property type="project" value="InterPro"/>
</dbReference>
<dbReference type="EC" id="3.1.1.5" evidence="4 15"/>
<dbReference type="CDD" id="cd00038">
    <property type="entry name" value="CAP_ED"/>
    <property type="match status" value="2"/>
</dbReference>
<dbReference type="InterPro" id="IPR001423">
    <property type="entry name" value="LysoPLipase_patatin_CS"/>
</dbReference>
<evidence type="ECO:0000259" key="18">
    <source>
        <dbReference type="PROSITE" id="PS51635"/>
    </source>
</evidence>
<dbReference type="InterPro" id="IPR056556">
    <property type="entry name" value="NTE1_P-loop_dom"/>
</dbReference>
<dbReference type="CDD" id="cd00084">
    <property type="entry name" value="HMG-box_SF"/>
    <property type="match status" value="1"/>
</dbReference>
<dbReference type="GO" id="GO:0046470">
    <property type="term" value="P:phosphatidylcholine metabolic process"/>
    <property type="evidence" value="ECO:0007669"/>
    <property type="project" value="InterPro"/>
</dbReference>
<feature type="short sequence motif" description="DGA/G" evidence="14">
    <location>
        <begin position="1288"/>
        <end position="1290"/>
    </location>
</feature>
<dbReference type="Pfam" id="PF01734">
    <property type="entry name" value="Patatin"/>
    <property type="match status" value="1"/>
</dbReference>
<dbReference type="InterPro" id="IPR016035">
    <property type="entry name" value="Acyl_Trfase/lysoPLipase"/>
</dbReference>
<dbReference type="Gene3D" id="3.40.50.1910">
    <property type="match status" value="1"/>
</dbReference>
<evidence type="ECO:0000259" key="17">
    <source>
        <dbReference type="PROSITE" id="PS50042"/>
    </source>
</evidence>
<comment type="caution">
    <text evidence="19">The sequence shown here is derived from an EMBL/GenBank/DDBJ whole genome shotgun (WGS) entry which is preliminary data.</text>
</comment>
<evidence type="ECO:0000256" key="14">
    <source>
        <dbReference type="PROSITE-ProRule" id="PRU01161"/>
    </source>
</evidence>
<dbReference type="PROSITE" id="PS50042">
    <property type="entry name" value="CNMP_BINDING_3"/>
    <property type="match status" value="1"/>
</dbReference>
<keyword evidence="20" id="KW-1185">Reference proteome</keyword>
<dbReference type="PROSITE" id="PS51635">
    <property type="entry name" value="PNPLA"/>
    <property type="match status" value="1"/>
</dbReference>
<dbReference type="SMART" id="SM00100">
    <property type="entry name" value="cNMP"/>
    <property type="match status" value="1"/>
</dbReference>
<dbReference type="GO" id="GO:0005789">
    <property type="term" value="C:endoplasmic reticulum membrane"/>
    <property type="evidence" value="ECO:0007669"/>
    <property type="project" value="UniProtKB-SubCell"/>
</dbReference>
<keyword evidence="8 14" id="KW-0378">Hydrolase</keyword>
<feature type="region of interest" description="Disordered" evidence="16">
    <location>
        <begin position="2241"/>
        <end position="2262"/>
    </location>
</feature>
<dbReference type="Gene3D" id="2.60.120.10">
    <property type="entry name" value="Jelly Rolls"/>
    <property type="match status" value="3"/>
</dbReference>
<feature type="short sequence motif" description="GXSXG" evidence="14">
    <location>
        <begin position="1168"/>
        <end position="1172"/>
    </location>
</feature>
<feature type="transmembrane region" description="Helical" evidence="15">
    <location>
        <begin position="12"/>
        <end position="30"/>
    </location>
</feature>
<feature type="region of interest" description="Disordered" evidence="16">
    <location>
        <begin position="1747"/>
        <end position="1769"/>
    </location>
</feature>
<dbReference type="InterPro" id="IPR043155">
    <property type="entry name" value="VPS33_dom3b"/>
</dbReference>
<evidence type="ECO:0000256" key="11">
    <source>
        <dbReference type="ARBA" id="ARBA00022989"/>
    </source>
</evidence>
<feature type="short sequence motif" description="GXGXXG" evidence="14">
    <location>
        <begin position="1141"/>
        <end position="1146"/>
    </location>
</feature>
<dbReference type="Gene3D" id="3.40.1090.10">
    <property type="entry name" value="Cytosolic phospholipase A2 catalytic domain"/>
    <property type="match status" value="2"/>
</dbReference>
<feature type="compositionally biased region" description="Low complexity" evidence="16">
    <location>
        <begin position="669"/>
        <end position="678"/>
    </location>
</feature>
<dbReference type="InterPro" id="IPR001619">
    <property type="entry name" value="Sec1-like"/>
</dbReference>
<feature type="compositionally biased region" description="Basic and acidic residues" evidence="16">
    <location>
        <begin position="302"/>
        <end position="316"/>
    </location>
</feature>
<dbReference type="EMBL" id="NBII01000002">
    <property type="protein sequence ID" value="PAV22112.1"/>
    <property type="molecule type" value="Genomic_DNA"/>
</dbReference>
<protein>
    <recommendedName>
        <fullName evidence="5 15">Lysophospholipase NTE1</fullName>
        <ecNumber evidence="4 15">3.1.1.5</ecNumber>
    </recommendedName>
    <alternativeName>
        <fullName evidence="15">Intracellular phospholipase B</fullName>
    </alternativeName>
</protein>
<feature type="region of interest" description="Disordered" evidence="16">
    <location>
        <begin position="412"/>
        <end position="464"/>
    </location>
</feature>
<dbReference type="GO" id="GO:0004622">
    <property type="term" value="F:phosphatidylcholine lysophospholipase activity"/>
    <property type="evidence" value="ECO:0007669"/>
    <property type="project" value="UniProtKB-EC"/>
</dbReference>
<dbReference type="Gene3D" id="3.40.50.2060">
    <property type="match status" value="1"/>
</dbReference>
<dbReference type="SUPFAM" id="SSF56815">
    <property type="entry name" value="Sec1/munc18-like (SM) proteins"/>
    <property type="match status" value="1"/>
</dbReference>
<organism evidence="19 20">
    <name type="scientific">Pyrrhoderma noxium</name>
    <dbReference type="NCBI Taxonomy" id="2282107"/>
    <lineage>
        <taxon>Eukaryota</taxon>
        <taxon>Fungi</taxon>
        <taxon>Dikarya</taxon>
        <taxon>Basidiomycota</taxon>
        <taxon>Agaricomycotina</taxon>
        <taxon>Agaricomycetes</taxon>
        <taxon>Hymenochaetales</taxon>
        <taxon>Hymenochaetaceae</taxon>
        <taxon>Pyrrhoderma</taxon>
    </lineage>
</organism>
<evidence type="ECO:0000256" key="12">
    <source>
        <dbReference type="ARBA" id="ARBA00023098"/>
    </source>
</evidence>
<feature type="compositionally biased region" description="Low complexity" evidence="16">
    <location>
        <begin position="1756"/>
        <end position="1769"/>
    </location>
</feature>
<feature type="domain" description="Cyclic nucleotide-binding" evidence="17">
    <location>
        <begin position="766"/>
        <end position="868"/>
    </location>
</feature>
<dbReference type="InterPro" id="IPR043154">
    <property type="entry name" value="Sec-1-like_dom1"/>
</dbReference>
<evidence type="ECO:0000256" key="4">
    <source>
        <dbReference type="ARBA" id="ARBA00013274"/>
    </source>
</evidence>
<dbReference type="Gene3D" id="3.90.830.10">
    <property type="entry name" value="Syntaxin Binding Protein 1, Chain A, domain 2"/>
    <property type="match status" value="1"/>
</dbReference>
<keyword evidence="11 15" id="KW-1133">Transmembrane helix</keyword>
<evidence type="ECO:0000256" key="7">
    <source>
        <dbReference type="ARBA" id="ARBA00022737"/>
    </source>
</evidence>
<reference evidence="19 20" key="1">
    <citation type="journal article" date="2017" name="Mol. Ecol.">
        <title>Comparative and population genomic landscape of Phellinus noxius: A hypervariable fungus causing root rot in trees.</title>
        <authorList>
            <person name="Chung C.L."/>
            <person name="Lee T.J."/>
            <person name="Akiba M."/>
            <person name="Lee H.H."/>
            <person name="Kuo T.H."/>
            <person name="Liu D."/>
            <person name="Ke H.M."/>
            <person name="Yokoi T."/>
            <person name="Roa M.B."/>
            <person name="Lu M.J."/>
            <person name="Chang Y.Y."/>
            <person name="Ann P.J."/>
            <person name="Tsai J.N."/>
            <person name="Chen C.Y."/>
            <person name="Tzean S.S."/>
            <person name="Ota Y."/>
            <person name="Hattori T."/>
            <person name="Sahashi N."/>
            <person name="Liou R.F."/>
            <person name="Kikuchi T."/>
            <person name="Tsai I.J."/>
        </authorList>
    </citation>
    <scope>NUCLEOTIDE SEQUENCE [LARGE SCALE GENOMIC DNA]</scope>
    <source>
        <strain evidence="19 20">FFPRI411160</strain>
    </source>
</reference>
<comment type="catalytic activity">
    <reaction evidence="15">
        <text>a 1-acyl-sn-glycero-3-phosphocholine + H2O = sn-glycerol 3-phosphocholine + a fatty acid + H(+)</text>
        <dbReference type="Rhea" id="RHEA:15177"/>
        <dbReference type="ChEBI" id="CHEBI:15377"/>
        <dbReference type="ChEBI" id="CHEBI:15378"/>
        <dbReference type="ChEBI" id="CHEBI:16870"/>
        <dbReference type="ChEBI" id="CHEBI:28868"/>
        <dbReference type="ChEBI" id="CHEBI:58168"/>
        <dbReference type="EC" id="3.1.1.5"/>
    </reaction>
</comment>
<feature type="active site" description="Proton acceptor" evidence="14">
    <location>
        <position position="1288"/>
    </location>
</feature>
<keyword evidence="7" id="KW-0677">Repeat</keyword>
<feature type="compositionally biased region" description="Polar residues" evidence="16">
    <location>
        <begin position="449"/>
        <end position="462"/>
    </location>
</feature>
<dbReference type="Pfam" id="PF00027">
    <property type="entry name" value="cNMP_binding"/>
    <property type="match status" value="1"/>
</dbReference>
<evidence type="ECO:0000256" key="15">
    <source>
        <dbReference type="RuleBase" id="RU362043"/>
    </source>
</evidence>
<evidence type="ECO:0000256" key="10">
    <source>
        <dbReference type="ARBA" id="ARBA00022963"/>
    </source>
</evidence>